<reference evidence="1 2" key="1">
    <citation type="journal article" date="2010" name="Stand. Genomic Sci.">
        <title>Complete genome sequence of Ignisphaera aggregans type strain (AQ1.S1).</title>
        <authorList>
            <person name="Goker M."/>
            <person name="Held B."/>
            <person name="Lapidus A."/>
            <person name="Nolan M."/>
            <person name="Spring S."/>
            <person name="Yasawong M."/>
            <person name="Lucas S."/>
            <person name="Glavina Del Rio T."/>
            <person name="Tice H."/>
            <person name="Cheng J.F."/>
            <person name="Goodwin L."/>
            <person name="Tapia R."/>
            <person name="Pitluck S."/>
            <person name="Liolios K."/>
            <person name="Ivanova N."/>
            <person name="Mavromatis K."/>
            <person name="Mikhailova N."/>
            <person name="Pati A."/>
            <person name="Chen A."/>
            <person name="Palaniappan K."/>
            <person name="Brambilla E."/>
            <person name="Land M."/>
            <person name="Hauser L."/>
            <person name="Chang Y.J."/>
            <person name="Jeffries C.D."/>
            <person name="Brettin T."/>
            <person name="Detter J.C."/>
            <person name="Han C."/>
            <person name="Rohde M."/>
            <person name="Sikorski J."/>
            <person name="Woyke T."/>
            <person name="Bristow J."/>
            <person name="Eisen J.A."/>
            <person name="Markowitz V."/>
            <person name="Hugenholtz P."/>
            <person name="Kyrpides N.C."/>
            <person name="Klenk H.P."/>
        </authorList>
    </citation>
    <scope>NUCLEOTIDE SEQUENCE [LARGE SCALE GENOMIC DNA]</scope>
    <source>
        <strain evidence="2">DSM 17230 / JCM 13409 / AQ1.S1</strain>
    </source>
</reference>
<evidence type="ECO:0000313" key="2">
    <source>
        <dbReference type="Proteomes" id="UP000001304"/>
    </source>
</evidence>
<dbReference type="STRING" id="583356.Igag_1350"/>
<sequence>MKTYDFRYREPGCTTHPVVKLVNLLKNTDENIIEIYVFKEDIPLPVLRLFANTNGFSIKEVEESDEWIRAVLEKRS</sequence>
<gene>
    <name evidence="1" type="ordered locus">Igag_1350</name>
</gene>
<accession>E0SQ22</accession>
<dbReference type="HOGENOM" id="CLU_2645846_0_0_2"/>
<dbReference type="BioCyc" id="IAGG583356:GHAH-1333-MONOMER"/>
<evidence type="ECO:0008006" key="3">
    <source>
        <dbReference type="Google" id="ProtNLM"/>
    </source>
</evidence>
<dbReference type="EMBL" id="CP002098">
    <property type="protein sequence ID" value="ADM28153.1"/>
    <property type="molecule type" value="Genomic_DNA"/>
</dbReference>
<protein>
    <recommendedName>
        <fullName evidence="3">DUF2249 domain-containing protein</fullName>
    </recommendedName>
</protein>
<name>E0SQ22_IGNAA</name>
<dbReference type="AlphaFoldDB" id="E0SQ22"/>
<evidence type="ECO:0000313" key="1">
    <source>
        <dbReference type="EMBL" id="ADM28153.1"/>
    </source>
</evidence>
<dbReference type="KEGG" id="iag:Igag_1350"/>
<proteinExistence type="predicted"/>
<keyword evidence="2" id="KW-1185">Reference proteome</keyword>
<dbReference type="Proteomes" id="UP000001304">
    <property type="component" value="Chromosome"/>
</dbReference>
<organism evidence="1 2">
    <name type="scientific">Ignisphaera aggregans (strain DSM 17230 / JCM 13409 / AQ1.S1)</name>
    <dbReference type="NCBI Taxonomy" id="583356"/>
    <lineage>
        <taxon>Archaea</taxon>
        <taxon>Thermoproteota</taxon>
        <taxon>Thermoprotei</taxon>
        <taxon>Desulfurococcales</taxon>
        <taxon>Desulfurococcaceae</taxon>
        <taxon>Ignisphaera</taxon>
    </lineage>
</organism>